<gene>
    <name evidence="9" type="ORF">JVT61DRAFT_3890</name>
</gene>
<evidence type="ECO:0000313" key="10">
    <source>
        <dbReference type="Proteomes" id="UP000683000"/>
    </source>
</evidence>
<evidence type="ECO:0000256" key="3">
    <source>
        <dbReference type="ARBA" id="ARBA00023125"/>
    </source>
</evidence>
<name>A0A8I2YNF9_9AGAM</name>
<reference evidence="9" key="1">
    <citation type="submission" date="2021-03" db="EMBL/GenBank/DDBJ databases">
        <title>Evolutionary innovations through gain and loss of genes in the ectomycorrhizal Boletales.</title>
        <authorList>
            <person name="Wu G."/>
            <person name="Miyauchi S."/>
            <person name="Morin E."/>
            <person name="Yang Z.-L."/>
            <person name="Xu J."/>
            <person name="Martin F.M."/>
        </authorList>
    </citation>
    <scope>NUCLEOTIDE SEQUENCE</scope>
    <source>
        <strain evidence="9">BR01</strain>
    </source>
</reference>
<dbReference type="PROSITE" id="PS50217">
    <property type="entry name" value="BZIP"/>
    <property type="match status" value="1"/>
</dbReference>
<evidence type="ECO:0000256" key="6">
    <source>
        <dbReference type="SAM" id="Coils"/>
    </source>
</evidence>
<evidence type="ECO:0000256" key="1">
    <source>
        <dbReference type="ARBA" id="ARBA00004123"/>
    </source>
</evidence>
<evidence type="ECO:0000256" key="4">
    <source>
        <dbReference type="ARBA" id="ARBA00023163"/>
    </source>
</evidence>
<keyword evidence="4" id="KW-0804">Transcription</keyword>
<dbReference type="InterPro" id="IPR046347">
    <property type="entry name" value="bZIP_sf"/>
</dbReference>
<dbReference type="InterPro" id="IPR004827">
    <property type="entry name" value="bZIP"/>
</dbReference>
<keyword evidence="3" id="KW-0238">DNA-binding</keyword>
<feature type="compositionally biased region" description="Basic residues" evidence="7">
    <location>
        <begin position="134"/>
        <end position="145"/>
    </location>
</feature>
<dbReference type="GO" id="GO:0003700">
    <property type="term" value="F:DNA-binding transcription factor activity"/>
    <property type="evidence" value="ECO:0007669"/>
    <property type="project" value="InterPro"/>
</dbReference>
<feature type="region of interest" description="Disordered" evidence="7">
    <location>
        <begin position="83"/>
        <end position="188"/>
    </location>
</feature>
<dbReference type="CDD" id="cd14687">
    <property type="entry name" value="bZIP_ATF2"/>
    <property type="match status" value="1"/>
</dbReference>
<keyword evidence="6" id="KW-0175">Coiled coil</keyword>
<comment type="caution">
    <text evidence="9">The sequence shown here is derived from an EMBL/GenBank/DDBJ whole genome shotgun (WGS) entry which is preliminary data.</text>
</comment>
<dbReference type="InterPro" id="IPR051027">
    <property type="entry name" value="bZIP_transcription_factors"/>
</dbReference>
<protein>
    <recommendedName>
        <fullName evidence="8">BZIP domain-containing protein</fullName>
    </recommendedName>
</protein>
<evidence type="ECO:0000259" key="8">
    <source>
        <dbReference type="PROSITE" id="PS50217"/>
    </source>
</evidence>
<evidence type="ECO:0000256" key="2">
    <source>
        <dbReference type="ARBA" id="ARBA00023015"/>
    </source>
</evidence>
<proteinExistence type="predicted"/>
<evidence type="ECO:0000256" key="7">
    <source>
        <dbReference type="SAM" id="MobiDB-lite"/>
    </source>
</evidence>
<evidence type="ECO:0000256" key="5">
    <source>
        <dbReference type="ARBA" id="ARBA00023242"/>
    </source>
</evidence>
<dbReference type="AlphaFoldDB" id="A0A8I2YNF9"/>
<dbReference type="PANTHER" id="PTHR19304">
    <property type="entry name" value="CYCLIC-AMP RESPONSE ELEMENT BINDING PROTEIN"/>
    <property type="match status" value="1"/>
</dbReference>
<dbReference type="GO" id="GO:0005634">
    <property type="term" value="C:nucleus"/>
    <property type="evidence" value="ECO:0007669"/>
    <property type="project" value="UniProtKB-SubCell"/>
</dbReference>
<organism evidence="9 10">
    <name type="scientific">Boletus reticuloceps</name>
    <dbReference type="NCBI Taxonomy" id="495285"/>
    <lineage>
        <taxon>Eukaryota</taxon>
        <taxon>Fungi</taxon>
        <taxon>Dikarya</taxon>
        <taxon>Basidiomycota</taxon>
        <taxon>Agaricomycotina</taxon>
        <taxon>Agaricomycetes</taxon>
        <taxon>Agaricomycetidae</taxon>
        <taxon>Boletales</taxon>
        <taxon>Boletineae</taxon>
        <taxon>Boletaceae</taxon>
        <taxon>Boletoideae</taxon>
        <taxon>Boletus</taxon>
    </lineage>
</organism>
<dbReference type="FunFam" id="1.20.5.170:FF:000053">
    <property type="entry name" value="BZIP transcription factor AtfA"/>
    <property type="match status" value="1"/>
</dbReference>
<dbReference type="OrthoDB" id="295274at2759"/>
<keyword evidence="2" id="KW-0805">Transcription regulation</keyword>
<dbReference type="SMART" id="SM00338">
    <property type="entry name" value="BRLZ"/>
    <property type="match status" value="1"/>
</dbReference>
<feature type="compositionally biased region" description="Basic and acidic residues" evidence="7">
    <location>
        <begin position="109"/>
        <end position="130"/>
    </location>
</feature>
<keyword evidence="5" id="KW-0539">Nucleus</keyword>
<feature type="compositionally biased region" description="Basic and acidic residues" evidence="7">
    <location>
        <begin position="175"/>
        <end position="188"/>
    </location>
</feature>
<dbReference type="Pfam" id="PF00170">
    <property type="entry name" value="bZIP_1"/>
    <property type="match status" value="1"/>
</dbReference>
<feature type="coiled-coil region" evidence="6">
    <location>
        <begin position="206"/>
        <end position="233"/>
    </location>
</feature>
<comment type="subcellular location">
    <subcellularLocation>
        <location evidence="1">Nucleus</location>
    </subcellularLocation>
</comment>
<dbReference type="SUPFAM" id="SSF57959">
    <property type="entry name" value="Leucine zipper domain"/>
    <property type="match status" value="1"/>
</dbReference>
<sequence>MNNGSSASTNATITPNTLSAIHGALPSNQYTTTTHAPATSSHLSTSVTANQDNDAAYISANNAASTAANGLYLLSQAHQELTKREEAQARANGAAAAPANGRRGTKRKSAPDRSDETHTGKHREQREYRYGSRFGRRRRGRRGRRRREEESFQLHQHQRQQSQTANGGVKTKQQKKPETEEEKRRNFLERNRQAALKCRQRKKAWLTSLQAKVEFLTTENERLTSALVSSREEISRLSALVGNTVIGPGGPMVGPGIVPPNGVVSNGQPVSMSMSMASKGGAAGGATATRASYGY</sequence>
<feature type="compositionally biased region" description="Low complexity" evidence="7">
    <location>
        <begin position="89"/>
        <end position="102"/>
    </location>
</feature>
<evidence type="ECO:0000313" key="9">
    <source>
        <dbReference type="EMBL" id="KAG6375104.1"/>
    </source>
</evidence>
<feature type="domain" description="BZIP" evidence="8">
    <location>
        <begin position="181"/>
        <end position="244"/>
    </location>
</feature>
<dbReference type="GO" id="GO:0003677">
    <property type="term" value="F:DNA binding"/>
    <property type="evidence" value="ECO:0007669"/>
    <property type="project" value="UniProtKB-KW"/>
</dbReference>
<feature type="compositionally biased region" description="Low complexity" evidence="7">
    <location>
        <begin position="153"/>
        <end position="163"/>
    </location>
</feature>
<dbReference type="Gene3D" id="1.20.5.170">
    <property type="match status" value="1"/>
</dbReference>
<keyword evidence="10" id="KW-1185">Reference proteome</keyword>
<dbReference type="EMBL" id="JAGFBS010000016">
    <property type="protein sequence ID" value="KAG6375104.1"/>
    <property type="molecule type" value="Genomic_DNA"/>
</dbReference>
<dbReference type="Proteomes" id="UP000683000">
    <property type="component" value="Unassembled WGS sequence"/>
</dbReference>
<accession>A0A8I2YNF9</accession>